<feature type="compositionally biased region" description="Basic residues" evidence="1">
    <location>
        <begin position="1"/>
        <end position="12"/>
    </location>
</feature>
<protein>
    <submittedName>
        <fullName evidence="2">17623_t:CDS:1</fullName>
    </submittedName>
</protein>
<dbReference type="EMBL" id="CAJVQB010166513">
    <property type="protein sequence ID" value="CAG8857030.1"/>
    <property type="molecule type" value="Genomic_DNA"/>
</dbReference>
<sequence length="64" mass="7671">TPRRLTRKRCKFDKKSPENDANPLKPPNTRKLTRKKNKARKTRRRTTQIREESPENDENLLKNA</sequence>
<evidence type="ECO:0000256" key="1">
    <source>
        <dbReference type="SAM" id="MobiDB-lite"/>
    </source>
</evidence>
<reference evidence="2 3" key="1">
    <citation type="submission" date="2021-06" db="EMBL/GenBank/DDBJ databases">
        <authorList>
            <person name="Kallberg Y."/>
            <person name="Tangrot J."/>
            <person name="Rosling A."/>
        </authorList>
    </citation>
    <scope>NUCLEOTIDE SEQUENCE [LARGE SCALE GENOMIC DNA]</scope>
    <source>
        <strain evidence="2 3">120-4 pot B 10/14</strain>
    </source>
</reference>
<comment type="caution">
    <text evidence="2">The sequence shown here is derived from an EMBL/GenBank/DDBJ whole genome shotgun (WGS) entry which is preliminary data.</text>
</comment>
<proteinExistence type="predicted"/>
<feature type="compositionally biased region" description="Basic residues" evidence="1">
    <location>
        <begin position="31"/>
        <end position="47"/>
    </location>
</feature>
<organism evidence="2 3">
    <name type="scientific">Gigaspora margarita</name>
    <dbReference type="NCBI Taxonomy" id="4874"/>
    <lineage>
        <taxon>Eukaryota</taxon>
        <taxon>Fungi</taxon>
        <taxon>Fungi incertae sedis</taxon>
        <taxon>Mucoromycota</taxon>
        <taxon>Glomeromycotina</taxon>
        <taxon>Glomeromycetes</taxon>
        <taxon>Diversisporales</taxon>
        <taxon>Gigasporaceae</taxon>
        <taxon>Gigaspora</taxon>
    </lineage>
</organism>
<evidence type="ECO:0000313" key="2">
    <source>
        <dbReference type="EMBL" id="CAG8857030.1"/>
    </source>
</evidence>
<name>A0ABN7XPQ2_GIGMA</name>
<feature type="non-terminal residue" evidence="2">
    <location>
        <position position="1"/>
    </location>
</feature>
<dbReference type="Proteomes" id="UP000789901">
    <property type="component" value="Unassembled WGS sequence"/>
</dbReference>
<evidence type="ECO:0000313" key="3">
    <source>
        <dbReference type="Proteomes" id="UP000789901"/>
    </source>
</evidence>
<keyword evidence="3" id="KW-1185">Reference proteome</keyword>
<accession>A0ABN7XPQ2</accession>
<gene>
    <name evidence="2" type="ORF">GMARGA_LOCUS45851</name>
</gene>
<feature type="region of interest" description="Disordered" evidence="1">
    <location>
        <begin position="1"/>
        <end position="64"/>
    </location>
</feature>